<evidence type="ECO:0000313" key="2">
    <source>
        <dbReference type="EMBL" id="TQV87136.1"/>
    </source>
</evidence>
<proteinExistence type="predicted"/>
<evidence type="ECO:0000313" key="3">
    <source>
        <dbReference type="Proteomes" id="UP000315439"/>
    </source>
</evidence>
<protein>
    <submittedName>
        <fullName evidence="2">DUF3570 domain-containing protein</fullName>
    </submittedName>
</protein>
<comment type="caution">
    <text evidence="2">The sequence shown here is derived from an EMBL/GenBank/DDBJ whole genome shotgun (WGS) entry which is preliminary data.</text>
</comment>
<gene>
    <name evidence="2" type="ORF">FLL46_15130</name>
</gene>
<feature type="chain" id="PRO_5021828578" evidence="1">
    <location>
        <begin position="22"/>
        <end position="380"/>
    </location>
</feature>
<dbReference type="InterPro" id="IPR021953">
    <property type="entry name" value="DUF3570"/>
</dbReference>
<evidence type="ECO:0000256" key="1">
    <source>
        <dbReference type="SAM" id="SignalP"/>
    </source>
</evidence>
<organism evidence="2 3">
    <name type="scientific">Aliikangiella coralliicola</name>
    <dbReference type="NCBI Taxonomy" id="2592383"/>
    <lineage>
        <taxon>Bacteria</taxon>
        <taxon>Pseudomonadati</taxon>
        <taxon>Pseudomonadota</taxon>
        <taxon>Gammaproteobacteria</taxon>
        <taxon>Oceanospirillales</taxon>
        <taxon>Pleioneaceae</taxon>
        <taxon>Aliikangiella</taxon>
    </lineage>
</organism>
<keyword evidence="1" id="KW-0732">Signal</keyword>
<dbReference type="AlphaFoldDB" id="A0A545UCE8"/>
<feature type="signal peptide" evidence="1">
    <location>
        <begin position="1"/>
        <end position="21"/>
    </location>
</feature>
<keyword evidence="3" id="KW-1185">Reference proteome</keyword>
<sequence length="380" mass="42522">MKKINPKNCLMASALMLPAVASGNGAPVDSEFSYRYSSYVEDDIADDVELTGGVKSRYEIDVHQMRLLTLIGDDNSLEVNWLGESLSGASPVATERTANGVGLIMSGASISEKRQDTSVRFTHYGELFNWALEGGVSKENDYESSYVAGDLGFSFNAKNTSLNIGFSTADDDLSPSDAEVFNRVLSAEKETSSYSLSLSQILSPNNIILFGTSFTESEGFLTDPYKTGDSRPTTKEQSAYSVQLRSFFDAADAALHFNYRYYSDDWKMQSDTIDIEWHQNIGTDMQLVPAIRYYSQGETFFYEPYEPDDQPEFYSSDFRLSPYGALSLKLAFIQRFSSWSYTISYENYDSDADYSFNNVALESPGLVDFTRLTIGFDTKW</sequence>
<name>A0A545UCE8_9GAMM</name>
<dbReference type="Proteomes" id="UP000315439">
    <property type="component" value="Unassembled WGS sequence"/>
</dbReference>
<dbReference type="EMBL" id="VIKS01000009">
    <property type="protein sequence ID" value="TQV87136.1"/>
    <property type="molecule type" value="Genomic_DNA"/>
</dbReference>
<accession>A0A545UCE8</accession>
<dbReference type="Pfam" id="PF12094">
    <property type="entry name" value="DUF3570"/>
    <property type="match status" value="1"/>
</dbReference>
<reference evidence="2 3" key="1">
    <citation type="submission" date="2019-07" db="EMBL/GenBank/DDBJ databases">
        <title>Draft genome for Aliikangiella sp. M105.</title>
        <authorList>
            <person name="Wang G."/>
        </authorList>
    </citation>
    <scope>NUCLEOTIDE SEQUENCE [LARGE SCALE GENOMIC DNA]</scope>
    <source>
        <strain evidence="2 3">M105</strain>
    </source>
</reference>
<dbReference type="RefSeq" id="WP_142932162.1">
    <property type="nucleotide sequence ID" value="NZ_ML660165.1"/>
</dbReference>
<dbReference type="OrthoDB" id="5450709at2"/>